<proteinExistence type="predicted"/>
<gene>
    <name evidence="1" type="ORF">AZI87_04280</name>
</gene>
<dbReference type="AlphaFoldDB" id="A0A162GM03"/>
<evidence type="ECO:0000313" key="2">
    <source>
        <dbReference type="Proteomes" id="UP000075799"/>
    </source>
</evidence>
<organism evidence="1 2">
    <name type="scientific">Bdellovibrio bacteriovorus</name>
    <dbReference type="NCBI Taxonomy" id="959"/>
    <lineage>
        <taxon>Bacteria</taxon>
        <taxon>Pseudomonadati</taxon>
        <taxon>Bdellovibrionota</taxon>
        <taxon>Bdellovibrionia</taxon>
        <taxon>Bdellovibrionales</taxon>
        <taxon>Pseudobdellovibrionaceae</taxon>
        <taxon>Bdellovibrio</taxon>
    </lineage>
</organism>
<comment type="caution">
    <text evidence="1">The sequence shown here is derived from an EMBL/GenBank/DDBJ whole genome shotgun (WGS) entry which is preliminary data.</text>
</comment>
<evidence type="ECO:0000313" key="1">
    <source>
        <dbReference type="EMBL" id="KYG68472.1"/>
    </source>
</evidence>
<dbReference type="RefSeq" id="WP_063205166.1">
    <property type="nucleotide sequence ID" value="NZ_LUKD01000001.1"/>
</dbReference>
<dbReference type="OrthoDB" id="5290888at2"/>
<reference evidence="1 2" key="1">
    <citation type="submission" date="2016-03" db="EMBL/GenBank/DDBJ databases">
        <authorList>
            <person name="Ploux O."/>
        </authorList>
    </citation>
    <scope>NUCLEOTIDE SEQUENCE [LARGE SCALE GENOMIC DNA]</scope>
    <source>
        <strain evidence="1 2">EC13</strain>
    </source>
</reference>
<dbReference type="Proteomes" id="UP000075799">
    <property type="component" value="Unassembled WGS sequence"/>
</dbReference>
<sequence length="270" mass="30021">MIDRKYIPYILGVFLLVALLAMAQTPRVLLKSRTSERQVQVQESKSNYFYLPVGSKNVSNLTEVDYATLIGQFLVKNFAKVQTATGKNLVIPYEWQSPYFAAFAQQKEDSMQISLWGGMARAPGATKAALAAILCHELGHIIGGEPRQTIPGSDWASTEGQSDFYAASNCLPELLTAYPELVPVIEDDVRKACDQNTLCERSMQAGLEMIRFVQQYSYRDYVPVNINTPAAATNELVRNTYPSDQCRLDSFVQGSLCQLGTCRAPVCWLP</sequence>
<dbReference type="EMBL" id="LUKD01000001">
    <property type="protein sequence ID" value="KYG68472.1"/>
    <property type="molecule type" value="Genomic_DNA"/>
</dbReference>
<name>A0A162GM03_BDEBC</name>
<protein>
    <submittedName>
        <fullName evidence="1">Uncharacterized protein</fullName>
    </submittedName>
</protein>
<accession>A0A162GM03</accession>